<dbReference type="PROSITE" id="PS51421">
    <property type="entry name" value="RAS"/>
    <property type="match status" value="1"/>
</dbReference>
<feature type="compositionally biased region" description="Polar residues" evidence="3">
    <location>
        <begin position="284"/>
        <end position="305"/>
    </location>
</feature>
<dbReference type="GO" id="GO:0035006">
    <property type="term" value="P:melanization defense response"/>
    <property type="evidence" value="ECO:0007669"/>
    <property type="project" value="UniProtKB-ARBA"/>
</dbReference>
<feature type="compositionally biased region" description="Low complexity" evidence="3">
    <location>
        <begin position="391"/>
        <end position="412"/>
    </location>
</feature>
<dbReference type="InterPro" id="IPR003578">
    <property type="entry name" value="Small_GTPase_Rho"/>
</dbReference>
<dbReference type="GO" id="GO:0005525">
    <property type="term" value="F:GTP binding"/>
    <property type="evidence" value="ECO:0007669"/>
    <property type="project" value="UniProtKB-KW"/>
</dbReference>
<evidence type="ECO:0000313" key="5">
    <source>
        <dbReference type="Proteomes" id="UP000318571"/>
    </source>
</evidence>
<keyword evidence="1" id="KW-0547">Nucleotide-binding</keyword>
<dbReference type="GO" id="GO:0003924">
    <property type="term" value="F:GTPase activity"/>
    <property type="evidence" value="ECO:0007669"/>
    <property type="project" value="InterPro"/>
</dbReference>
<organism evidence="4 5">
    <name type="scientific">Tigriopus californicus</name>
    <name type="common">Marine copepod</name>
    <dbReference type="NCBI Taxonomy" id="6832"/>
    <lineage>
        <taxon>Eukaryota</taxon>
        <taxon>Metazoa</taxon>
        <taxon>Ecdysozoa</taxon>
        <taxon>Arthropoda</taxon>
        <taxon>Crustacea</taxon>
        <taxon>Multicrustacea</taxon>
        <taxon>Hexanauplia</taxon>
        <taxon>Copepoda</taxon>
        <taxon>Harpacticoida</taxon>
        <taxon>Harpacticidae</taxon>
        <taxon>Tigriopus</taxon>
    </lineage>
</organism>
<dbReference type="GO" id="GO:0007264">
    <property type="term" value="P:small GTPase-mediated signal transduction"/>
    <property type="evidence" value="ECO:0007669"/>
    <property type="project" value="InterPro"/>
</dbReference>
<dbReference type="InterPro" id="IPR027417">
    <property type="entry name" value="P-loop_NTPase"/>
</dbReference>
<evidence type="ECO:0000313" key="4">
    <source>
        <dbReference type="EMBL" id="TRY61176.1"/>
    </source>
</evidence>
<dbReference type="SUPFAM" id="SSF52540">
    <property type="entry name" value="P-loop containing nucleoside triphosphate hydrolases"/>
    <property type="match status" value="1"/>
</dbReference>
<dbReference type="CDD" id="cd00157">
    <property type="entry name" value="Rho"/>
    <property type="match status" value="1"/>
</dbReference>
<dbReference type="PROSITE" id="PS51420">
    <property type="entry name" value="RHO"/>
    <property type="match status" value="1"/>
</dbReference>
<dbReference type="Proteomes" id="UP000318571">
    <property type="component" value="Chromosome 8"/>
</dbReference>
<feature type="non-terminal residue" evidence="4">
    <location>
        <position position="1"/>
    </location>
</feature>
<dbReference type="InterPro" id="IPR001806">
    <property type="entry name" value="Small_GTPase"/>
</dbReference>
<keyword evidence="5" id="KW-1185">Reference proteome</keyword>
<feature type="region of interest" description="Disordered" evidence="3">
    <location>
        <begin position="160"/>
        <end position="201"/>
    </location>
</feature>
<feature type="region of interest" description="Disordered" evidence="3">
    <location>
        <begin position="238"/>
        <end position="261"/>
    </location>
</feature>
<dbReference type="SMART" id="SM00173">
    <property type="entry name" value="RAS"/>
    <property type="match status" value="1"/>
</dbReference>
<reference evidence="4 5" key="1">
    <citation type="journal article" date="2018" name="Nat. Ecol. Evol.">
        <title>Genomic signatures of mitonuclear coevolution across populations of Tigriopus californicus.</title>
        <authorList>
            <person name="Barreto F.S."/>
            <person name="Watson E.T."/>
            <person name="Lima T.G."/>
            <person name="Willett C.S."/>
            <person name="Edmands S."/>
            <person name="Li W."/>
            <person name="Burton R.S."/>
        </authorList>
    </citation>
    <scope>NUCLEOTIDE SEQUENCE [LARGE SCALE GENOMIC DNA]</scope>
    <source>
        <strain evidence="4 5">San Diego</strain>
    </source>
</reference>
<dbReference type="NCBIfam" id="TIGR00231">
    <property type="entry name" value="small_GTP"/>
    <property type="match status" value="1"/>
</dbReference>
<dbReference type="InterPro" id="IPR005225">
    <property type="entry name" value="Small_GTP-bd"/>
</dbReference>
<comment type="caution">
    <text evidence="4">The sequence shown here is derived from an EMBL/GenBank/DDBJ whole genome shotgun (WGS) entry which is preliminary data.</text>
</comment>
<dbReference type="GO" id="GO:0035099">
    <property type="term" value="P:hemocyte migration"/>
    <property type="evidence" value="ECO:0007669"/>
    <property type="project" value="UniProtKB-ARBA"/>
</dbReference>
<feature type="compositionally biased region" description="Low complexity" evidence="3">
    <location>
        <begin position="316"/>
        <end position="348"/>
    </location>
</feature>
<feature type="compositionally biased region" description="Polar residues" evidence="3">
    <location>
        <begin position="174"/>
        <end position="185"/>
    </location>
</feature>
<feature type="region of interest" description="Disordered" evidence="3">
    <location>
        <begin position="284"/>
        <end position="349"/>
    </location>
</feature>
<dbReference type="PANTHER" id="PTHR24072">
    <property type="entry name" value="RHO FAMILY GTPASE"/>
    <property type="match status" value="1"/>
</dbReference>
<dbReference type="SMART" id="SM00175">
    <property type="entry name" value="RAB"/>
    <property type="match status" value="1"/>
</dbReference>
<proteinExistence type="predicted"/>
<sequence length="490" mass="52075">EYVPTSFDKVLATQEVNKQKVDLILWDTSGSPAYDSVRSLSYPDADVFLLCYKITDPISLRNVKSKWVPEIRRHARQCVPIILCGCQSDMRTDPRTIDQLSKVGRGPVSQDQALGVCCDIGAVNFIETSSKSYEATKEVQEAFELCALAAIKSGKCELQRSPSSASSSTTNTSHKQALNNSFGSQSDLSLPKKSGGGSASSSLKKKLANISFSGSENEPVINSVPPILEDDVFPCLSTSQARSPRLQNEDKRRIRSKSQHRVSIAPTRNELAFLDESPLFTSTTHRAVNGSNSPGDCNPGSQSPVGSAHVRANGLSRRTSFRSQTQRQGSIPVASPKSPLGGSVSSSSCYDLKSPAIADQTRAGVGQVHLEMKPAHGPKVLGFESLKSHASTGSQGSTGSKTSTGSSYGSTSNGNNLLRPMAMIKDPTVPDTEDPELLRNLHYVSPKAGVYRPVNPNMNGIGLLSGSAGSAGHNSSGIGTSKGKKNCSVM</sequence>
<dbReference type="GO" id="GO:0003006">
    <property type="term" value="P:developmental process involved in reproduction"/>
    <property type="evidence" value="ECO:0007669"/>
    <property type="project" value="UniProtKB-ARBA"/>
</dbReference>
<dbReference type="Pfam" id="PF00071">
    <property type="entry name" value="Ras"/>
    <property type="match status" value="1"/>
</dbReference>
<dbReference type="SMART" id="SM00174">
    <property type="entry name" value="RHO"/>
    <property type="match status" value="1"/>
</dbReference>
<evidence type="ECO:0000256" key="3">
    <source>
        <dbReference type="SAM" id="MobiDB-lite"/>
    </source>
</evidence>
<dbReference type="Gene3D" id="3.40.50.300">
    <property type="entry name" value="P-loop containing nucleotide triphosphate hydrolases"/>
    <property type="match status" value="1"/>
</dbReference>
<evidence type="ECO:0000256" key="1">
    <source>
        <dbReference type="ARBA" id="ARBA00022741"/>
    </source>
</evidence>
<feature type="region of interest" description="Disordered" evidence="3">
    <location>
        <begin position="388"/>
        <end position="418"/>
    </location>
</feature>
<dbReference type="EMBL" id="VCGU01000459">
    <property type="protein sequence ID" value="TRY61176.1"/>
    <property type="molecule type" value="Genomic_DNA"/>
</dbReference>
<feature type="compositionally biased region" description="Low complexity" evidence="3">
    <location>
        <begin position="161"/>
        <end position="173"/>
    </location>
</feature>
<accession>A0A553N6X4</accession>
<protein>
    <submittedName>
        <fullName evidence="4">Uncharacterized protein</fullName>
    </submittedName>
</protein>
<evidence type="ECO:0000256" key="2">
    <source>
        <dbReference type="ARBA" id="ARBA00023134"/>
    </source>
</evidence>
<gene>
    <name evidence="4" type="ORF">TCAL_08399</name>
</gene>
<dbReference type="PROSITE" id="PS51419">
    <property type="entry name" value="RAB"/>
    <property type="match status" value="1"/>
</dbReference>
<name>A0A553N6X4_TIGCA</name>
<feature type="compositionally biased region" description="Low complexity" evidence="3">
    <location>
        <begin position="470"/>
        <end position="479"/>
    </location>
</feature>
<dbReference type="GO" id="GO:0001667">
    <property type="term" value="P:ameboidal-type cell migration"/>
    <property type="evidence" value="ECO:0007669"/>
    <property type="project" value="UniProtKB-ARBA"/>
</dbReference>
<keyword evidence="2" id="KW-0342">GTP-binding</keyword>
<dbReference type="STRING" id="6832.A0A553N6X4"/>
<feature type="region of interest" description="Disordered" evidence="3">
    <location>
        <begin position="470"/>
        <end position="490"/>
    </location>
</feature>
<dbReference type="GO" id="GO:0022412">
    <property type="term" value="P:cellular process involved in reproduction in multicellular organism"/>
    <property type="evidence" value="ECO:0007669"/>
    <property type="project" value="UniProtKB-ARBA"/>
</dbReference>
<dbReference type="AlphaFoldDB" id="A0A553N6X4"/>